<dbReference type="CDD" id="cd01335">
    <property type="entry name" value="Radical_SAM"/>
    <property type="match status" value="1"/>
</dbReference>
<dbReference type="PROSITE" id="PS51918">
    <property type="entry name" value="RADICAL_SAM"/>
    <property type="match status" value="1"/>
</dbReference>
<reference evidence="9 10" key="1">
    <citation type="submission" date="2020-05" db="EMBL/GenBank/DDBJ databases">
        <title>Complete genome of Clostridium estertheticum subspecies estertheticum, isolated from Vacuum packed lamb meat from New Zealand imported to Switzerland.</title>
        <authorList>
            <person name="Wambui J."/>
            <person name="Stevens M.J.A."/>
            <person name="Stephan R."/>
        </authorList>
    </citation>
    <scope>NUCLEOTIDE SEQUENCE [LARGE SCALE GENOMIC DNA]</scope>
    <source>
        <strain evidence="9 10">CEST001</strain>
    </source>
</reference>
<dbReference type="SFLD" id="SFLDG01386">
    <property type="entry name" value="main_SPASM_domain-containing"/>
    <property type="match status" value="1"/>
</dbReference>
<comment type="caution">
    <text evidence="9">The sequence shown here is derived from an EMBL/GenBank/DDBJ whole genome shotgun (WGS) entry which is preliminary data.</text>
</comment>
<dbReference type="GO" id="GO:0016491">
    <property type="term" value="F:oxidoreductase activity"/>
    <property type="evidence" value="ECO:0007669"/>
    <property type="project" value="InterPro"/>
</dbReference>
<dbReference type="SFLD" id="SFLDG01384">
    <property type="entry name" value="thioether_bond_formation_requi"/>
    <property type="match status" value="1"/>
</dbReference>
<dbReference type="GO" id="GO:0046872">
    <property type="term" value="F:metal ion binding"/>
    <property type="evidence" value="ECO:0007669"/>
    <property type="project" value="UniProtKB-KW"/>
</dbReference>
<evidence type="ECO:0000256" key="6">
    <source>
        <dbReference type="ARBA" id="ARBA00023014"/>
    </source>
</evidence>
<dbReference type="RefSeq" id="WP_171299150.1">
    <property type="nucleotide sequence ID" value="NZ_CP087101.1"/>
</dbReference>
<dbReference type="GO" id="GO:0051539">
    <property type="term" value="F:4 iron, 4 sulfur cluster binding"/>
    <property type="evidence" value="ECO:0007669"/>
    <property type="project" value="UniProtKB-KW"/>
</dbReference>
<keyword evidence="6" id="KW-0411">Iron-sulfur</keyword>
<keyword evidence="2" id="KW-0004">4Fe-4S</keyword>
<dbReference type="InterPro" id="IPR023867">
    <property type="entry name" value="Sulphatase_maturase_rSAM"/>
</dbReference>
<dbReference type="EMBL" id="JABEYB010000027">
    <property type="protein sequence ID" value="NNU78605.1"/>
    <property type="molecule type" value="Genomic_DNA"/>
</dbReference>
<dbReference type="InterPro" id="IPR013785">
    <property type="entry name" value="Aldolase_TIM"/>
</dbReference>
<feature type="domain" description="Radical SAM core" evidence="8">
    <location>
        <begin position="104"/>
        <end position="332"/>
    </location>
</feature>
<keyword evidence="4" id="KW-0479">Metal-binding</keyword>
<evidence type="ECO:0000313" key="9">
    <source>
        <dbReference type="EMBL" id="NNU78605.1"/>
    </source>
</evidence>
<evidence type="ECO:0000256" key="5">
    <source>
        <dbReference type="ARBA" id="ARBA00023004"/>
    </source>
</evidence>
<keyword evidence="3" id="KW-0949">S-adenosyl-L-methionine</keyword>
<evidence type="ECO:0000256" key="7">
    <source>
        <dbReference type="ARBA" id="ARBA00023601"/>
    </source>
</evidence>
<name>A0A7Y3T055_9CLOT</name>
<dbReference type="SFLD" id="SFLDS00029">
    <property type="entry name" value="Radical_SAM"/>
    <property type="match status" value="1"/>
</dbReference>
<dbReference type="Gene3D" id="3.20.20.70">
    <property type="entry name" value="Aldolase class I"/>
    <property type="match status" value="1"/>
</dbReference>
<dbReference type="InterPro" id="IPR000385">
    <property type="entry name" value="MoaA_NifB_PqqE_Fe-S-bd_CS"/>
</dbReference>
<evidence type="ECO:0000256" key="1">
    <source>
        <dbReference type="ARBA" id="ARBA00001966"/>
    </source>
</evidence>
<keyword evidence="5" id="KW-0408">Iron</keyword>
<evidence type="ECO:0000256" key="4">
    <source>
        <dbReference type="ARBA" id="ARBA00022723"/>
    </source>
</evidence>
<comment type="cofactor">
    <cofactor evidence="1">
        <name>[4Fe-4S] cluster</name>
        <dbReference type="ChEBI" id="CHEBI:49883"/>
    </cofactor>
</comment>
<dbReference type="InterPro" id="IPR058240">
    <property type="entry name" value="rSAM_sf"/>
</dbReference>
<dbReference type="PROSITE" id="PS01305">
    <property type="entry name" value="MOAA_NIFB_PQQE"/>
    <property type="match status" value="1"/>
</dbReference>
<evidence type="ECO:0000259" key="8">
    <source>
        <dbReference type="PROSITE" id="PS51918"/>
    </source>
</evidence>
<gene>
    <name evidence="9" type="ORF">HLQ16_22195</name>
</gene>
<sequence length="503" mass="58762">MKDNNLYYEKFKSLSGNSYIYDGVTSVVIPDDGMLDQVIQLKDKELSDSDVIEILKDTFQAEQLKSTLMFYNRWERNYDGFHIDKREDKVPIVDAQSMKEALDYGNIYILILNVTEDCNLRCKYCYLSEAYDYTRNRTSKRMTFDIAKKALDYYFRLIEEYRYRKPNKKANINFFGGEPLIEFDLMKKVVDYAKKHAPTEVNFNITTNGYLLNDSISDFLVENNFYISVSLDGSKENNNKRVLENNVETFDRVVYNLKRFKERYPDYNDIGILSVYDIKTNLLANVEFFDENKLPTVLRATGTSNNNTDYYYQFTKEDYDHFHTVINKLRNEYMEKKCNNEKMSPYLQVFFEMEIFQVLMRKRHKDDNSGTIIPYTGTCIPGIRLSVRADGTFDICERMNQHFPIGNVDTGYDYEALADIVNKYNSSVITNCKGCIASKICQLCFAQTAGENEFQNKPDVCKQLRSMIKSGNSIIYSILEQNADAYTIEGMEKVIENMIKFEG</sequence>
<organism evidence="9 10">
    <name type="scientific">Clostridium estertheticum</name>
    <dbReference type="NCBI Taxonomy" id="238834"/>
    <lineage>
        <taxon>Bacteria</taxon>
        <taxon>Bacillati</taxon>
        <taxon>Bacillota</taxon>
        <taxon>Clostridia</taxon>
        <taxon>Eubacteriales</taxon>
        <taxon>Clostridiaceae</taxon>
        <taxon>Clostridium</taxon>
    </lineage>
</organism>
<accession>A0A7Y3T055</accession>
<evidence type="ECO:0000313" key="10">
    <source>
        <dbReference type="Proteomes" id="UP000531659"/>
    </source>
</evidence>
<protein>
    <submittedName>
        <fullName evidence="9">Radical SAM protein</fullName>
    </submittedName>
</protein>
<dbReference type="SFLD" id="SFLDG01067">
    <property type="entry name" value="SPASM/twitch_domain_containing"/>
    <property type="match status" value="1"/>
</dbReference>
<proteinExistence type="inferred from homology"/>
<evidence type="ECO:0000256" key="3">
    <source>
        <dbReference type="ARBA" id="ARBA00022691"/>
    </source>
</evidence>
<dbReference type="SUPFAM" id="SSF102114">
    <property type="entry name" value="Radical SAM enzymes"/>
    <property type="match status" value="1"/>
</dbReference>
<dbReference type="Proteomes" id="UP000531659">
    <property type="component" value="Unassembled WGS sequence"/>
</dbReference>
<comment type="similarity">
    <text evidence="7">Belongs to the radical SAM superfamily. Anaerobic sulfatase-maturating enzyme family.</text>
</comment>
<dbReference type="PANTHER" id="PTHR43273">
    <property type="entry name" value="ANAEROBIC SULFATASE-MATURATING ENZYME HOMOLOG ASLB-RELATED"/>
    <property type="match status" value="1"/>
</dbReference>
<dbReference type="PANTHER" id="PTHR43273:SF3">
    <property type="entry name" value="ANAEROBIC SULFATASE-MATURATING ENZYME HOMOLOG ASLB-RELATED"/>
    <property type="match status" value="1"/>
</dbReference>
<dbReference type="AlphaFoldDB" id="A0A7Y3T055"/>
<evidence type="ECO:0000256" key="2">
    <source>
        <dbReference type="ARBA" id="ARBA00022485"/>
    </source>
</evidence>
<dbReference type="InterPro" id="IPR007197">
    <property type="entry name" value="rSAM"/>
</dbReference>
<dbReference type="Pfam" id="PF04055">
    <property type="entry name" value="Radical_SAM"/>
    <property type="match status" value="1"/>
</dbReference>